<evidence type="ECO:0000256" key="1">
    <source>
        <dbReference type="SAM" id="SignalP"/>
    </source>
</evidence>
<feature type="signal peptide" evidence="1">
    <location>
        <begin position="1"/>
        <end position="26"/>
    </location>
</feature>
<dbReference type="SMART" id="SM00671">
    <property type="entry name" value="SEL1"/>
    <property type="match status" value="9"/>
</dbReference>
<evidence type="ECO:0000313" key="3">
    <source>
        <dbReference type="Proteomes" id="UP000628017"/>
    </source>
</evidence>
<dbReference type="InterPro" id="IPR011990">
    <property type="entry name" value="TPR-like_helical_dom_sf"/>
</dbReference>
<dbReference type="Proteomes" id="UP000628017">
    <property type="component" value="Unassembled WGS sequence"/>
</dbReference>
<dbReference type="AlphaFoldDB" id="A0A916R2P9"/>
<dbReference type="SUPFAM" id="SSF81901">
    <property type="entry name" value="HCP-like"/>
    <property type="match status" value="3"/>
</dbReference>
<organism evidence="2 3">
    <name type="scientific">Neptunicoccus cionae</name>
    <dbReference type="NCBI Taxonomy" id="2035344"/>
    <lineage>
        <taxon>Bacteria</taxon>
        <taxon>Pseudomonadati</taxon>
        <taxon>Pseudomonadota</taxon>
        <taxon>Alphaproteobacteria</taxon>
        <taxon>Rhodobacterales</taxon>
        <taxon>Paracoccaceae</taxon>
        <taxon>Neptunicoccus</taxon>
    </lineage>
</organism>
<dbReference type="RefSeq" id="WP_188678039.1">
    <property type="nucleotide sequence ID" value="NZ_BMKA01000006.1"/>
</dbReference>
<dbReference type="PANTHER" id="PTHR43628:SF1">
    <property type="entry name" value="CHITIN SYNTHASE REGULATORY FACTOR 2-RELATED"/>
    <property type="match status" value="1"/>
</dbReference>
<dbReference type="InterPro" id="IPR006597">
    <property type="entry name" value="Sel1-like"/>
</dbReference>
<protein>
    <submittedName>
        <fullName evidence="2">HcpA family protein</fullName>
    </submittedName>
</protein>
<dbReference type="Gene3D" id="1.25.40.10">
    <property type="entry name" value="Tetratricopeptide repeat domain"/>
    <property type="match status" value="3"/>
</dbReference>
<sequence>MIPARRSALISPILAAALAFALPLQAQQTGAPSPAQMEAVEDAYAAEDYAAARAGLLELAETGDALAQARLARLLLDGRGGPADPAGAVDWLQKSVQAENAQAMVLLGQLHLYGAGGLTADPKQAVDLLTRAARAGHLSGMVLLGKLYQSGQGVPADPASAARLFQKAADGGDATAAFEFSRHLSRGLGVELNTAKALEYLTIAAKAGHTEGELFLGLALMTGQGVAQDKAAGINWLLRAAEGDNPMAQRLLATSYLQGDGVEQDTAQALHWMTAAATAGEASAQSNLGYFYATGTGTQQDLKQAFHWYEQASDQGLLRATTALANLYETGQGVAQNLTQAADLYLEAAQQGEPRARTRLARLIGTGQVPPPAGSQSRTIIWVAGLLLETDTPPAISPEEETAILSWLQDRADPDGDNHAIAQSRLGLIKVQRGTAAQDTEQLEQGVTLVKTAAARGDAFGQYQLALLYGSGTGLPQDYIAAHAWANLAAARGVAEAGRRRDLFAKLMTPDQIAQAQTQARTYVAEN</sequence>
<comment type="caution">
    <text evidence="2">The sequence shown here is derived from an EMBL/GenBank/DDBJ whole genome shotgun (WGS) entry which is preliminary data.</text>
</comment>
<reference evidence="2" key="2">
    <citation type="submission" date="2020-09" db="EMBL/GenBank/DDBJ databases">
        <authorList>
            <person name="Sun Q."/>
            <person name="Zhou Y."/>
        </authorList>
    </citation>
    <scope>NUCLEOTIDE SEQUENCE</scope>
    <source>
        <strain evidence="2">CGMCC 1.15880</strain>
    </source>
</reference>
<reference evidence="2" key="1">
    <citation type="journal article" date="2014" name="Int. J. Syst. Evol. Microbiol.">
        <title>Complete genome sequence of Corynebacterium casei LMG S-19264T (=DSM 44701T), isolated from a smear-ripened cheese.</title>
        <authorList>
            <consortium name="US DOE Joint Genome Institute (JGI-PGF)"/>
            <person name="Walter F."/>
            <person name="Albersmeier A."/>
            <person name="Kalinowski J."/>
            <person name="Ruckert C."/>
        </authorList>
    </citation>
    <scope>NUCLEOTIDE SEQUENCE</scope>
    <source>
        <strain evidence="2">CGMCC 1.15880</strain>
    </source>
</reference>
<evidence type="ECO:0000313" key="2">
    <source>
        <dbReference type="EMBL" id="GGA29468.1"/>
    </source>
</evidence>
<dbReference type="Pfam" id="PF08238">
    <property type="entry name" value="Sel1"/>
    <property type="match status" value="9"/>
</dbReference>
<dbReference type="EMBL" id="BMKA01000006">
    <property type="protein sequence ID" value="GGA29468.1"/>
    <property type="molecule type" value="Genomic_DNA"/>
</dbReference>
<accession>A0A916R2P9</accession>
<dbReference type="InterPro" id="IPR052945">
    <property type="entry name" value="Mitotic_Regulator"/>
</dbReference>
<proteinExistence type="predicted"/>
<gene>
    <name evidence="2" type="ORF">GCM10011498_33310</name>
</gene>
<dbReference type="PANTHER" id="PTHR43628">
    <property type="entry name" value="ACTIVATOR OF C KINASE PROTEIN 1-RELATED"/>
    <property type="match status" value="1"/>
</dbReference>
<feature type="chain" id="PRO_5037056289" evidence="1">
    <location>
        <begin position="27"/>
        <end position="527"/>
    </location>
</feature>
<keyword evidence="3" id="KW-1185">Reference proteome</keyword>
<name>A0A916R2P9_9RHOB</name>
<keyword evidence="1" id="KW-0732">Signal</keyword>